<proteinExistence type="predicted"/>
<organism evidence="1">
    <name type="scientific">Candidatus Methanophagaceae archaeon ANME-1 ERB6</name>
    <dbReference type="NCBI Taxonomy" id="2759912"/>
    <lineage>
        <taxon>Archaea</taxon>
        <taxon>Methanobacteriati</taxon>
        <taxon>Methanobacteriota</taxon>
        <taxon>Stenosarchaea group</taxon>
        <taxon>Methanomicrobia</taxon>
        <taxon>Candidatus Methanophagales</taxon>
        <taxon>Candidatus Methanophagaceae</taxon>
    </lineage>
</organism>
<gene>
    <name evidence="1" type="ORF">PFGANNDM_00018</name>
</gene>
<dbReference type="InterPro" id="IPR023296">
    <property type="entry name" value="Glyco_hydro_beta-prop_sf"/>
</dbReference>
<protein>
    <submittedName>
        <fullName evidence="1">Uncharacterized protein</fullName>
    </submittedName>
</protein>
<name>A0A7G9YUU9_9EURY</name>
<reference evidence="1" key="1">
    <citation type="submission" date="2020-06" db="EMBL/GenBank/DDBJ databases">
        <title>Unique genomic features of the anaerobic methanotrophic archaea.</title>
        <authorList>
            <person name="Chadwick G.L."/>
            <person name="Skennerton C.T."/>
            <person name="Laso-Perez R."/>
            <person name="Leu A.O."/>
            <person name="Speth D.R."/>
            <person name="Yu H."/>
            <person name="Morgan-Lang C."/>
            <person name="Hatzenpichler R."/>
            <person name="Goudeau D."/>
            <person name="Malmstrom R."/>
            <person name="Brazelton W.J."/>
            <person name="Woyke T."/>
            <person name="Hallam S.J."/>
            <person name="Tyson G.W."/>
            <person name="Wegener G."/>
            <person name="Boetius A."/>
            <person name="Orphan V."/>
        </authorList>
    </citation>
    <scope>NUCLEOTIDE SEQUENCE</scope>
</reference>
<sequence>MLERGKEYNKIRNFRKEVALPATARSHAYLRSFNGNPIIQPTTNSWESFATFNPAAVCEGTSYLQGHWR</sequence>
<dbReference type="Gene3D" id="2.115.10.20">
    <property type="entry name" value="Glycosyl hydrolase domain, family 43"/>
    <property type="match status" value="1"/>
</dbReference>
<accession>A0A7G9YUU9</accession>
<evidence type="ECO:0000313" key="1">
    <source>
        <dbReference type="EMBL" id="QNO51783.1"/>
    </source>
</evidence>
<dbReference type="EMBL" id="MT631478">
    <property type="protein sequence ID" value="QNO51783.1"/>
    <property type="molecule type" value="Genomic_DNA"/>
</dbReference>
<dbReference type="AlphaFoldDB" id="A0A7G9YUU9"/>